<accession>A0ABW4VH88</accession>
<evidence type="ECO:0000313" key="2">
    <source>
        <dbReference type="Proteomes" id="UP001597361"/>
    </source>
</evidence>
<dbReference type="EMBL" id="JBHUHR010000006">
    <property type="protein sequence ID" value="MFD2033697.1"/>
    <property type="molecule type" value="Genomic_DNA"/>
</dbReference>
<evidence type="ECO:0000313" key="1">
    <source>
        <dbReference type="EMBL" id="MFD2033697.1"/>
    </source>
</evidence>
<keyword evidence="2" id="KW-1185">Reference proteome</keyword>
<proteinExistence type="predicted"/>
<comment type="caution">
    <text evidence="1">The sequence shown here is derived from an EMBL/GenBank/DDBJ whole genome shotgun (WGS) entry which is preliminary data.</text>
</comment>
<dbReference type="RefSeq" id="WP_376883343.1">
    <property type="nucleotide sequence ID" value="NZ_JBHUHR010000006.1"/>
</dbReference>
<name>A0ABW4VH88_9BACT</name>
<gene>
    <name evidence="1" type="ORF">ACFSKL_02785</name>
</gene>
<reference evidence="2" key="1">
    <citation type="journal article" date="2019" name="Int. J. Syst. Evol. Microbiol.">
        <title>The Global Catalogue of Microorganisms (GCM) 10K type strain sequencing project: providing services to taxonomists for standard genome sequencing and annotation.</title>
        <authorList>
            <consortium name="The Broad Institute Genomics Platform"/>
            <consortium name="The Broad Institute Genome Sequencing Center for Infectious Disease"/>
            <person name="Wu L."/>
            <person name="Ma J."/>
        </authorList>
    </citation>
    <scope>NUCLEOTIDE SEQUENCE [LARGE SCALE GENOMIC DNA]</scope>
    <source>
        <strain evidence="2">CGMCC 1.15180</strain>
    </source>
</reference>
<protein>
    <submittedName>
        <fullName evidence="1">Uncharacterized protein</fullName>
    </submittedName>
</protein>
<organism evidence="1 2">
    <name type="scientific">Belliella marina</name>
    <dbReference type="NCBI Taxonomy" id="1644146"/>
    <lineage>
        <taxon>Bacteria</taxon>
        <taxon>Pseudomonadati</taxon>
        <taxon>Bacteroidota</taxon>
        <taxon>Cytophagia</taxon>
        <taxon>Cytophagales</taxon>
        <taxon>Cyclobacteriaceae</taxon>
        <taxon>Belliella</taxon>
    </lineage>
</organism>
<sequence>MRVGIAKKNESGGLQNYEYQYHLKDHLGNVRTTFKTQSDVDNYVATLENNNSSYASDYFLRYGEVTRINAPIFNRTTATGSSYSIRLTGAGNEKYGLAKSLEVKPGDKIDAEVYVKYLDPNTSGTPGTPFAQLISNLANNTAGVVIDGATAGSDPMQLAGLLNYGSGNSTGPKAYLNVLVFDQNYQLQQNLSTFRPVTSAAKETGTNIPHQLLKTDQITIEKPGYVYIYTPRRTSSFQRECYSR</sequence>
<dbReference type="Proteomes" id="UP001597361">
    <property type="component" value="Unassembled WGS sequence"/>
</dbReference>